<evidence type="ECO:0000313" key="2">
    <source>
        <dbReference type="Proteomes" id="UP000075538"/>
    </source>
</evidence>
<organism evidence="1 2">
    <name type="scientific">Acetobacter malorum</name>
    <dbReference type="NCBI Taxonomy" id="178901"/>
    <lineage>
        <taxon>Bacteria</taxon>
        <taxon>Pseudomonadati</taxon>
        <taxon>Pseudomonadota</taxon>
        <taxon>Alphaproteobacteria</taxon>
        <taxon>Acetobacterales</taxon>
        <taxon>Acetobacteraceae</taxon>
        <taxon>Acetobacter</taxon>
    </lineage>
</organism>
<proteinExistence type="predicted"/>
<protein>
    <submittedName>
        <fullName evidence="1">Uncharacterized protein</fullName>
    </submittedName>
</protein>
<reference evidence="1 2" key="1">
    <citation type="submission" date="2015-06" db="EMBL/GenBank/DDBJ databases">
        <title>Improved classification and identification of acetic acid bacteria using matrix-assisted laser desorption/ionization time-of-flight mass spectrometry; Gluconobacter nephelii and Gluconobacter uchimurae are later heterotypic synonyms of Gluconobacter japonicus and Gluconobacter oxydans, respectively.</title>
        <authorList>
            <person name="Li L."/>
            <person name="Cleenwerck I."/>
            <person name="De Vuyst L."/>
            <person name="Vandamme P."/>
        </authorList>
    </citation>
    <scope>NUCLEOTIDE SEQUENCE [LARGE SCALE GENOMIC DNA]</scope>
    <source>
        <strain evidence="1 2">LMG 1604</strain>
    </source>
</reference>
<evidence type="ECO:0000313" key="1">
    <source>
        <dbReference type="EMBL" id="KXV75043.1"/>
    </source>
</evidence>
<name>A0A149V526_9PROT</name>
<dbReference type="EMBL" id="LHZZ01000564">
    <property type="protein sequence ID" value="KXV75043.1"/>
    <property type="molecule type" value="Genomic_DNA"/>
</dbReference>
<sequence length="73" mass="8303">MFRKPSQGALYRVALCFIWLNKPLVLRKSSMCRINRGPPLKDIRTEWYHSQALKFGGKSPGIYEVAIDSCTGT</sequence>
<accession>A0A149V526</accession>
<dbReference type="AlphaFoldDB" id="A0A149V526"/>
<gene>
    <name evidence="1" type="ORF">AD953_09165</name>
</gene>
<comment type="caution">
    <text evidence="1">The sequence shown here is derived from an EMBL/GenBank/DDBJ whole genome shotgun (WGS) entry which is preliminary data.</text>
</comment>
<dbReference type="Proteomes" id="UP000075538">
    <property type="component" value="Unassembled WGS sequence"/>
</dbReference>